<sequence>MNALAGTSLLVLVRFFLFATCRKFIDKSLYDELKQISQSSNAETSIELDPLPPPSGTSTPERRTPNDTLHSLLSKTLFSLCFSECCTLFLLLMCQALDVLNTRTRLLNWKISLYAVLLNIIILIPLSLCVVSTTSLNSSSVALSHRCVLAILAPLSLYFLLLSYVPLPDSLASSGKSSIFTRVTARYNVLGTFILGSLSGFGSVTTAWGYFPLTCGKSRMIPTRADLDRIEQSLTRIRADLADKRKDVTSLKMREPSRSEGAQKSSWLSNVASSIRGDNELLNTEVELSALISLEENMTSELRYLRLRYAESTFNRTWQGRLYVVMRHINGFYCVVRSFISLLNILLPPPYPTTPSDSRPTPDFLATALLLLIPHSSPATQANVTYATRQVNLVLVGAVVFGSIQRVLHGAALALRATPSSRNRVASLVLLAIAQLMGIYLLSTLIQLRTSFPPTTDSAGAGLFSTLPAYETFELVFDWSFLAGTSLAVVIEWMRGRAEEL</sequence>
<dbReference type="Proteomes" id="UP001207468">
    <property type="component" value="Unassembled WGS sequence"/>
</dbReference>
<comment type="caution">
    <text evidence="1">The sequence shown here is derived from an EMBL/GenBank/DDBJ whole genome shotgun (WGS) entry which is preliminary data.</text>
</comment>
<reference evidence="1" key="1">
    <citation type="submission" date="2021-03" db="EMBL/GenBank/DDBJ databases">
        <title>Evolutionary priming and transition to the ectomycorrhizal habit in an iconic lineage of mushroom-forming fungi: is preadaptation a requirement?</title>
        <authorList>
            <consortium name="DOE Joint Genome Institute"/>
            <person name="Looney B.P."/>
            <person name="Miyauchi S."/>
            <person name="Morin E."/>
            <person name="Drula E."/>
            <person name="Courty P.E."/>
            <person name="Chicoki N."/>
            <person name="Fauchery L."/>
            <person name="Kohler A."/>
            <person name="Kuo A."/>
            <person name="LaButti K."/>
            <person name="Pangilinan J."/>
            <person name="Lipzen A."/>
            <person name="Riley R."/>
            <person name="Andreopoulos W."/>
            <person name="He G."/>
            <person name="Johnson J."/>
            <person name="Barry K.W."/>
            <person name="Grigoriev I.V."/>
            <person name="Nagy L."/>
            <person name="Hibbett D."/>
            <person name="Henrissat B."/>
            <person name="Matheny P.B."/>
            <person name="Labbe J."/>
            <person name="Martin A.F."/>
        </authorList>
    </citation>
    <scope>NUCLEOTIDE SEQUENCE</scope>
    <source>
        <strain evidence="1">BPL698</strain>
    </source>
</reference>
<keyword evidence="2" id="KW-1185">Reference proteome</keyword>
<evidence type="ECO:0000313" key="1">
    <source>
        <dbReference type="EMBL" id="KAI9507932.1"/>
    </source>
</evidence>
<protein>
    <submittedName>
        <fullName evidence="1">G protein-coupled receptor 89</fullName>
    </submittedName>
</protein>
<evidence type="ECO:0000313" key="2">
    <source>
        <dbReference type="Proteomes" id="UP001207468"/>
    </source>
</evidence>
<accession>A0ACC0UAR1</accession>
<keyword evidence="1" id="KW-0675">Receptor</keyword>
<gene>
    <name evidence="1" type="ORF">F5148DRAFT_1200677</name>
</gene>
<proteinExistence type="predicted"/>
<dbReference type="EMBL" id="JAGFNK010000106">
    <property type="protein sequence ID" value="KAI9507932.1"/>
    <property type="molecule type" value="Genomic_DNA"/>
</dbReference>
<name>A0ACC0UAR1_9AGAM</name>
<organism evidence="1 2">
    <name type="scientific">Russula earlei</name>
    <dbReference type="NCBI Taxonomy" id="71964"/>
    <lineage>
        <taxon>Eukaryota</taxon>
        <taxon>Fungi</taxon>
        <taxon>Dikarya</taxon>
        <taxon>Basidiomycota</taxon>
        <taxon>Agaricomycotina</taxon>
        <taxon>Agaricomycetes</taxon>
        <taxon>Russulales</taxon>
        <taxon>Russulaceae</taxon>
        <taxon>Russula</taxon>
    </lineage>
</organism>